<name>A0ABW5KXS3_9FLAO</name>
<feature type="repeat" description="TPR" evidence="3">
    <location>
        <begin position="92"/>
        <end position="125"/>
    </location>
</feature>
<evidence type="ECO:0000256" key="3">
    <source>
        <dbReference type="PROSITE-ProRule" id="PRU00339"/>
    </source>
</evidence>
<comment type="caution">
    <text evidence="4">The sequence shown here is derived from an EMBL/GenBank/DDBJ whole genome shotgun (WGS) entry which is preliminary data.</text>
</comment>
<dbReference type="Gene3D" id="1.25.40.10">
    <property type="entry name" value="Tetratricopeptide repeat domain"/>
    <property type="match status" value="2"/>
</dbReference>
<dbReference type="RefSeq" id="WP_376895203.1">
    <property type="nucleotide sequence ID" value="NZ_JBHULS010000016.1"/>
</dbReference>
<dbReference type="PANTHER" id="PTHR44858">
    <property type="entry name" value="TETRATRICOPEPTIDE REPEAT PROTEIN 6"/>
    <property type="match status" value="1"/>
</dbReference>
<keyword evidence="5" id="KW-1185">Reference proteome</keyword>
<dbReference type="EMBL" id="JBHULS010000016">
    <property type="protein sequence ID" value="MFD2552730.1"/>
    <property type="molecule type" value="Genomic_DNA"/>
</dbReference>
<dbReference type="PANTHER" id="PTHR44858:SF1">
    <property type="entry name" value="UDP-N-ACETYLGLUCOSAMINE--PEPTIDE N-ACETYLGLUCOSAMINYLTRANSFERASE SPINDLY-RELATED"/>
    <property type="match status" value="1"/>
</dbReference>
<accession>A0ABW5KXS3</accession>
<dbReference type="InterPro" id="IPR050498">
    <property type="entry name" value="Ycf3"/>
</dbReference>
<proteinExistence type="predicted"/>
<evidence type="ECO:0000256" key="2">
    <source>
        <dbReference type="ARBA" id="ARBA00022803"/>
    </source>
</evidence>
<dbReference type="InterPro" id="IPR011990">
    <property type="entry name" value="TPR-like_helical_dom_sf"/>
</dbReference>
<dbReference type="PROSITE" id="PS51257">
    <property type="entry name" value="PROKAR_LIPOPROTEIN"/>
    <property type="match status" value="1"/>
</dbReference>
<feature type="repeat" description="TPR" evidence="3">
    <location>
        <begin position="58"/>
        <end position="91"/>
    </location>
</feature>
<reference evidence="5" key="1">
    <citation type="journal article" date="2019" name="Int. J. Syst. Evol. Microbiol.">
        <title>The Global Catalogue of Microorganisms (GCM) 10K type strain sequencing project: providing services to taxonomists for standard genome sequencing and annotation.</title>
        <authorList>
            <consortium name="The Broad Institute Genomics Platform"/>
            <consortium name="The Broad Institute Genome Sequencing Center for Infectious Disease"/>
            <person name="Wu L."/>
            <person name="Ma J."/>
        </authorList>
    </citation>
    <scope>NUCLEOTIDE SEQUENCE [LARGE SCALE GENOMIC DNA]</scope>
    <source>
        <strain evidence="5">KCTC 42587</strain>
    </source>
</reference>
<evidence type="ECO:0000313" key="5">
    <source>
        <dbReference type="Proteomes" id="UP001597472"/>
    </source>
</evidence>
<evidence type="ECO:0000313" key="4">
    <source>
        <dbReference type="EMBL" id="MFD2552730.1"/>
    </source>
</evidence>
<sequence>MKKLTLIFLTLIIVSCGTTKNVSPNDLLEITQKQIENEKWEKAEKNLTELIKLYPNNAELLFQRGYVREKNLNFKECIEDFTKVIALKPEKHTSRTNRGYAYRNIGEYQKAIDDFTAELEVNPNAYSYEHRSVVHYLTKNYDEALKDVNISIDKAPDNSISYKTRALIYKAIDAKEKACADKQRAIELKLLEKYPKYQTDISELEKYCNE</sequence>
<protein>
    <submittedName>
        <fullName evidence="4">Tetratricopeptide repeat protein</fullName>
    </submittedName>
</protein>
<dbReference type="SUPFAM" id="SSF48452">
    <property type="entry name" value="TPR-like"/>
    <property type="match status" value="1"/>
</dbReference>
<dbReference type="InterPro" id="IPR019734">
    <property type="entry name" value="TPR_rpt"/>
</dbReference>
<organism evidence="4 5">
    <name type="scientific">Bizionia sediminis</name>
    <dbReference type="NCBI Taxonomy" id="1737064"/>
    <lineage>
        <taxon>Bacteria</taxon>
        <taxon>Pseudomonadati</taxon>
        <taxon>Bacteroidota</taxon>
        <taxon>Flavobacteriia</taxon>
        <taxon>Flavobacteriales</taxon>
        <taxon>Flavobacteriaceae</taxon>
        <taxon>Bizionia</taxon>
    </lineage>
</organism>
<dbReference type="Pfam" id="PF13432">
    <property type="entry name" value="TPR_16"/>
    <property type="match status" value="1"/>
</dbReference>
<keyword evidence="2 3" id="KW-0802">TPR repeat</keyword>
<keyword evidence="1" id="KW-0677">Repeat</keyword>
<gene>
    <name evidence="4" type="ORF">ACFSQP_13020</name>
</gene>
<evidence type="ECO:0000256" key="1">
    <source>
        <dbReference type="ARBA" id="ARBA00022737"/>
    </source>
</evidence>
<dbReference type="PROSITE" id="PS50005">
    <property type="entry name" value="TPR"/>
    <property type="match status" value="2"/>
</dbReference>
<dbReference type="SMART" id="SM00028">
    <property type="entry name" value="TPR"/>
    <property type="match status" value="4"/>
</dbReference>
<dbReference type="Proteomes" id="UP001597472">
    <property type="component" value="Unassembled WGS sequence"/>
</dbReference>